<dbReference type="InterPro" id="IPR003107">
    <property type="entry name" value="HAT"/>
</dbReference>
<dbReference type="PANTHER" id="PTHR19980">
    <property type="entry name" value="RNA CLEAVAGE STIMULATION FACTOR"/>
    <property type="match status" value="1"/>
</dbReference>
<evidence type="ECO:0000313" key="6">
    <source>
        <dbReference type="Proteomes" id="UP000276133"/>
    </source>
</evidence>
<keyword evidence="3" id="KW-0539">Nucleus</keyword>
<evidence type="ECO:0000313" key="5">
    <source>
        <dbReference type="EMBL" id="RMZ94222.1"/>
    </source>
</evidence>
<protein>
    <submittedName>
        <fullName evidence="5">Cleavage stimulation factor subunit 3</fullName>
    </submittedName>
</protein>
<sequence>MDPINLSIKAAQEKKISESRDFFEQLVLDYPTCGRFWRIFIEQELKARNFEQVENLFQRCVIRVLNVDLWRTYLNYVRDIKSKLPNFKEKTAQAYNFALEKIGLDVNSYSIWNDYVSFLKSVEAAGSFAENQKIMAIRKVYQKGVMNPMINVDQFWKDYCAFENQINPLIAKRMIDDRSREFMTVRKISKEYENVTRHLDRSSPCFPSQGTVEEMKQKAYWKKYIEWEKSNPLKTDDLAVVAKRVMYAYEQCLLSLANHPDIYFEATSYLQNISSLMEEKSDAILSKFYASEAINIYERAINGFMKKNPLIYFAYCDFEESRLNYPKCKEIYEKFLEIKDIDPSLCYIQYMRFLRRVEGIRSARQIFKKARDDPRISYHVYVAAAFMEYFCTKDKNIACKIFQLGSTKFDHISDYVLSFIELAKHINENNTSRNLFEKTLKEGKIQKEKTGDIWTEWLQFENNVGKYENIINVEKARLSINDEDSTNLDTRDTKLLIDRFKFMNLYPCSRVELKSIGYKDLNNNYSVNVTPANKTGESLTGSLATANSTVAKSVSKEKGYSKEDVISNRVLETCLSANPFTGAIVTRPRYPEPDTSKMYPFKQSRENITALQPVPGGGLFLFPSIFAETIKRLPPPGNFHGPYVSIDEFLAHFQALNIPSDFQTFYKNYVSSRNDIKRDEDVERPTGYMDIYKQRHQKRMIK</sequence>
<reference evidence="5 6" key="1">
    <citation type="journal article" date="2018" name="Sci. Rep.">
        <title>Genomic signatures of local adaptation to the degree of environmental predictability in rotifers.</title>
        <authorList>
            <person name="Franch-Gras L."/>
            <person name="Hahn C."/>
            <person name="Garcia-Roger E.M."/>
            <person name="Carmona M.J."/>
            <person name="Serra M."/>
            <person name="Gomez A."/>
        </authorList>
    </citation>
    <scope>NUCLEOTIDE SEQUENCE [LARGE SCALE GENOMIC DNA]</scope>
    <source>
        <strain evidence="5">HYR1</strain>
    </source>
</reference>
<proteinExistence type="predicted"/>
<dbReference type="SMART" id="SM00386">
    <property type="entry name" value="HAT"/>
    <property type="match status" value="11"/>
</dbReference>
<evidence type="ECO:0000256" key="2">
    <source>
        <dbReference type="ARBA" id="ARBA00022737"/>
    </source>
</evidence>
<dbReference type="Proteomes" id="UP000276133">
    <property type="component" value="Unassembled WGS sequence"/>
</dbReference>
<evidence type="ECO:0000259" key="4">
    <source>
        <dbReference type="Pfam" id="PF05843"/>
    </source>
</evidence>
<feature type="domain" description="Suppressor of forked" evidence="4">
    <location>
        <begin position="8"/>
        <end position="513"/>
    </location>
</feature>
<dbReference type="STRING" id="10195.A0A3M7P591"/>
<keyword evidence="6" id="KW-1185">Reference proteome</keyword>
<dbReference type="PANTHER" id="PTHR19980:SF0">
    <property type="entry name" value="CLEAVAGE STIMULATION FACTOR SUBUNIT 3"/>
    <property type="match status" value="1"/>
</dbReference>
<keyword evidence="2" id="KW-0677">Repeat</keyword>
<accession>A0A3M7P591</accession>
<evidence type="ECO:0000256" key="3">
    <source>
        <dbReference type="ARBA" id="ARBA00023242"/>
    </source>
</evidence>
<dbReference type="InterPro" id="IPR008847">
    <property type="entry name" value="Suf"/>
</dbReference>
<dbReference type="AlphaFoldDB" id="A0A3M7P591"/>
<dbReference type="SUPFAM" id="SSF48452">
    <property type="entry name" value="TPR-like"/>
    <property type="match status" value="1"/>
</dbReference>
<organism evidence="5 6">
    <name type="scientific">Brachionus plicatilis</name>
    <name type="common">Marine rotifer</name>
    <name type="synonym">Brachionus muelleri</name>
    <dbReference type="NCBI Taxonomy" id="10195"/>
    <lineage>
        <taxon>Eukaryota</taxon>
        <taxon>Metazoa</taxon>
        <taxon>Spiralia</taxon>
        <taxon>Gnathifera</taxon>
        <taxon>Rotifera</taxon>
        <taxon>Eurotatoria</taxon>
        <taxon>Monogononta</taxon>
        <taxon>Pseudotrocha</taxon>
        <taxon>Ploima</taxon>
        <taxon>Brachionidae</taxon>
        <taxon>Brachionus</taxon>
    </lineage>
</organism>
<comment type="caution">
    <text evidence="5">The sequence shown here is derived from an EMBL/GenBank/DDBJ whole genome shotgun (WGS) entry which is preliminary data.</text>
</comment>
<name>A0A3M7P591_BRAPC</name>
<dbReference type="OrthoDB" id="26282at2759"/>
<dbReference type="GO" id="GO:0031124">
    <property type="term" value="P:mRNA 3'-end processing"/>
    <property type="evidence" value="ECO:0007669"/>
    <property type="project" value="InterPro"/>
</dbReference>
<comment type="subcellular location">
    <subcellularLocation>
        <location evidence="1">Nucleus</location>
    </subcellularLocation>
</comment>
<dbReference type="GO" id="GO:0003729">
    <property type="term" value="F:mRNA binding"/>
    <property type="evidence" value="ECO:0007669"/>
    <property type="project" value="TreeGrafter"/>
</dbReference>
<dbReference type="InterPro" id="IPR011990">
    <property type="entry name" value="TPR-like_helical_dom_sf"/>
</dbReference>
<dbReference type="Gene3D" id="1.25.40.1040">
    <property type="match status" value="1"/>
</dbReference>
<dbReference type="GO" id="GO:0005634">
    <property type="term" value="C:nucleus"/>
    <property type="evidence" value="ECO:0007669"/>
    <property type="project" value="UniProtKB-SubCell"/>
</dbReference>
<gene>
    <name evidence="5" type="ORF">BpHYR1_024071</name>
</gene>
<dbReference type="EMBL" id="REGN01013212">
    <property type="protein sequence ID" value="RMZ94222.1"/>
    <property type="molecule type" value="Genomic_DNA"/>
</dbReference>
<evidence type="ECO:0000256" key="1">
    <source>
        <dbReference type="ARBA" id="ARBA00004123"/>
    </source>
</evidence>
<dbReference type="Pfam" id="PF05843">
    <property type="entry name" value="Suf"/>
    <property type="match status" value="1"/>
</dbReference>
<dbReference type="InterPro" id="IPR045243">
    <property type="entry name" value="Rna14-like"/>
</dbReference>